<dbReference type="Proteomes" id="UP000095283">
    <property type="component" value="Unplaced"/>
</dbReference>
<keyword evidence="1" id="KW-1185">Reference proteome</keyword>
<protein>
    <submittedName>
        <fullName evidence="2">SUI1 domain-containing protein</fullName>
    </submittedName>
</protein>
<accession>A0A1I7XNI8</accession>
<proteinExistence type="predicted"/>
<name>A0A1I7XNI8_HETBA</name>
<organism evidence="1 2">
    <name type="scientific">Heterorhabditis bacteriophora</name>
    <name type="common">Entomopathogenic nematode worm</name>
    <dbReference type="NCBI Taxonomy" id="37862"/>
    <lineage>
        <taxon>Eukaryota</taxon>
        <taxon>Metazoa</taxon>
        <taxon>Ecdysozoa</taxon>
        <taxon>Nematoda</taxon>
        <taxon>Chromadorea</taxon>
        <taxon>Rhabditida</taxon>
        <taxon>Rhabditina</taxon>
        <taxon>Rhabditomorpha</taxon>
        <taxon>Strongyloidea</taxon>
        <taxon>Heterorhabditidae</taxon>
        <taxon>Heterorhabditis</taxon>
    </lineage>
</organism>
<evidence type="ECO:0000313" key="2">
    <source>
        <dbReference type="WBParaSite" id="Hba_18894"/>
    </source>
</evidence>
<dbReference type="WBParaSite" id="Hba_18894">
    <property type="protein sequence ID" value="Hba_18894"/>
    <property type="gene ID" value="Hba_18894"/>
</dbReference>
<sequence>MGCVLGRACDPQAPDSSVRHTWHVEGVIVKEGETVQQRRGGLIYILNEAVCYRSRRMDCRKKGGEMKIYISGIHNTTRLKEYELNIDSSPSTKVEVVLLETRDSSGNRSVGLISKNSEKIYAELSDIISKHRRKPKIMQFNSIDIDGVEIEPI</sequence>
<evidence type="ECO:0000313" key="1">
    <source>
        <dbReference type="Proteomes" id="UP000095283"/>
    </source>
</evidence>
<reference evidence="2" key="1">
    <citation type="submission" date="2016-11" db="UniProtKB">
        <authorList>
            <consortium name="WormBaseParasite"/>
        </authorList>
    </citation>
    <scope>IDENTIFICATION</scope>
</reference>
<dbReference type="AlphaFoldDB" id="A0A1I7XNI8"/>